<dbReference type="InterPro" id="IPR027417">
    <property type="entry name" value="P-loop_NTPase"/>
</dbReference>
<accession>A0A672GJH9</accession>
<dbReference type="GO" id="GO:0005930">
    <property type="term" value="C:axoneme"/>
    <property type="evidence" value="ECO:0007669"/>
    <property type="project" value="UniProtKB-SubCell"/>
</dbReference>
<evidence type="ECO:0000256" key="3">
    <source>
        <dbReference type="ARBA" id="ARBA00022490"/>
    </source>
</evidence>
<keyword evidence="4" id="KW-0493">Microtubule</keyword>
<evidence type="ECO:0000256" key="8">
    <source>
        <dbReference type="ARBA" id="ARBA00023054"/>
    </source>
</evidence>
<dbReference type="InterPro" id="IPR004273">
    <property type="entry name" value="Dynein_heavy_D6_P-loop"/>
</dbReference>
<dbReference type="Gene3D" id="1.20.1270.280">
    <property type="match status" value="1"/>
</dbReference>
<dbReference type="OMA" id="LENICFF"/>
<evidence type="ECO:0000256" key="7">
    <source>
        <dbReference type="ARBA" id="ARBA00023017"/>
    </source>
</evidence>
<reference evidence="16" key="1">
    <citation type="submission" date="2019-06" db="EMBL/GenBank/DDBJ databases">
        <authorList>
            <consortium name="Wellcome Sanger Institute Data Sharing"/>
        </authorList>
    </citation>
    <scope>NUCLEOTIDE SEQUENCE [LARGE SCALE GENOMIC DNA]</scope>
</reference>
<dbReference type="Gene3D" id="1.10.8.1220">
    <property type="match status" value="1"/>
</dbReference>
<organism evidence="16 17">
    <name type="scientific">Salarias fasciatus</name>
    <name type="common">Jewelled blenny</name>
    <name type="synonym">Blennius fasciatus</name>
    <dbReference type="NCBI Taxonomy" id="181472"/>
    <lineage>
        <taxon>Eukaryota</taxon>
        <taxon>Metazoa</taxon>
        <taxon>Chordata</taxon>
        <taxon>Craniata</taxon>
        <taxon>Vertebrata</taxon>
        <taxon>Euteleostomi</taxon>
        <taxon>Actinopterygii</taxon>
        <taxon>Neopterygii</taxon>
        <taxon>Teleostei</taxon>
        <taxon>Neoteleostei</taxon>
        <taxon>Acanthomorphata</taxon>
        <taxon>Ovalentaria</taxon>
        <taxon>Blenniimorphae</taxon>
        <taxon>Blenniiformes</taxon>
        <taxon>Blennioidei</taxon>
        <taxon>Blenniidae</taxon>
        <taxon>Salariinae</taxon>
        <taxon>Salarias</taxon>
    </lineage>
</organism>
<dbReference type="InterPro" id="IPR041658">
    <property type="entry name" value="AAA_lid_11"/>
</dbReference>
<protein>
    <submittedName>
        <fullName evidence="16">Uncharacterized protein</fullName>
    </submittedName>
</protein>
<comment type="similarity">
    <text evidence="2">Belongs to the dynein heavy chain family.</text>
</comment>
<dbReference type="Gene3D" id="3.10.490.20">
    <property type="match status" value="1"/>
</dbReference>
<name>A0A672GJH9_SALFA</name>
<dbReference type="InterPro" id="IPR026983">
    <property type="entry name" value="DHC"/>
</dbReference>
<keyword evidence="12" id="KW-0966">Cell projection</keyword>
<evidence type="ECO:0000256" key="12">
    <source>
        <dbReference type="ARBA" id="ARBA00023273"/>
    </source>
</evidence>
<evidence type="ECO:0000256" key="9">
    <source>
        <dbReference type="ARBA" id="ARBA00023069"/>
    </source>
</evidence>
<evidence type="ECO:0000256" key="1">
    <source>
        <dbReference type="ARBA" id="ARBA00004430"/>
    </source>
</evidence>
<sequence length="748" mass="84163">MINKAQAEYRPVATRGSILYFLITEMSMVNVMYQTSLSQFLRVFDLSLERSDKSRKTKQRIKNIINYLTYEVFRYTVRGLYEEHKFIFTVLLALKIDLQREAINHDEFQVFVKGESRPVSVTAGGFVSVSVSKNGKRWKAWFDLDAPEEGPVAQVSYHHSVNPVLLHRSCCPDRTLCQAVKYVGESVGGKFAEPVILNLRSTWQESDPRTPLICFLSMGSDPTDQIEFECNAISMGQGQEVHARKLLQTSMTQGGWVLLQNCHLGLDFMEELLETLHVSPSFMVVKLNPLVFCPLQSSIKFTNDPPQGIRAGLKRTFTGISQEQLEVSDLPLWKPLLYSVAFLHTAVQERRKFGALGWNIPYEFNSADFSASVEFVKRHLEDCGPGKDVSWVTLRYMLAEVQYGGRVTDDYDKRLLQCFAQVRLPPPAVEDYLEYIQSLPPVDSPQALGLHPNADITYQTNTSALVFDTITNIQPKESGGGSGETRESAVYSMAEDMLRKLPRDYVPHKVGGLDCCVFAHKSSTQLKCTPCICVVGLSGHSQAEEDGSSNLQDALDNIFDARVPNLWKKISWESSTLGFWFTELLERNQQLHSWVFKGRPQSFWMTGFFNPQGFLTAMRQEATRANKGWTLDTVTLNSEVLTKSKDEIKFSPRVGVYVHGLYLDGAGWDKSKSCLVESSPKVLFTPMPVIHIFAVNSTAPAAPGLYVCPVYKKPQRTDLNYITAVTLPSGQSPDQWVLRGVALLCDIK</sequence>
<keyword evidence="11" id="KW-0206">Cytoskeleton</keyword>
<keyword evidence="5" id="KW-0547">Nucleotide-binding</keyword>
<keyword evidence="3" id="KW-0963">Cytoplasm</keyword>
<keyword evidence="7" id="KW-0243">Dynein</keyword>
<keyword evidence="10" id="KW-0505">Motor protein</keyword>
<evidence type="ECO:0000256" key="5">
    <source>
        <dbReference type="ARBA" id="ARBA00022741"/>
    </source>
</evidence>
<evidence type="ECO:0000259" key="14">
    <source>
        <dbReference type="Pfam" id="PF18198"/>
    </source>
</evidence>
<evidence type="ECO:0000259" key="13">
    <source>
        <dbReference type="Pfam" id="PF03028"/>
    </source>
</evidence>
<dbReference type="GO" id="GO:0005874">
    <property type="term" value="C:microtubule"/>
    <property type="evidence" value="ECO:0007669"/>
    <property type="project" value="UniProtKB-KW"/>
</dbReference>
<dbReference type="Ensembl" id="ENSSFAT00005011978.1">
    <property type="protein sequence ID" value="ENSSFAP00005011494.1"/>
    <property type="gene ID" value="ENSSFAG00005006417.1"/>
</dbReference>
<dbReference type="InParanoid" id="A0A672GJH9"/>
<dbReference type="GO" id="GO:0007018">
    <property type="term" value="P:microtubule-based movement"/>
    <property type="evidence" value="ECO:0007669"/>
    <property type="project" value="InterPro"/>
</dbReference>
<dbReference type="FunFam" id="1.10.8.1220:FF:000001">
    <property type="entry name" value="Dynein axonemal heavy chain 5"/>
    <property type="match status" value="1"/>
</dbReference>
<dbReference type="Pfam" id="PF03028">
    <property type="entry name" value="Dynein_heavy"/>
    <property type="match status" value="1"/>
</dbReference>
<evidence type="ECO:0000259" key="15">
    <source>
        <dbReference type="Pfam" id="PF18199"/>
    </source>
</evidence>
<evidence type="ECO:0000256" key="4">
    <source>
        <dbReference type="ARBA" id="ARBA00022701"/>
    </source>
</evidence>
<dbReference type="InterPro" id="IPR043160">
    <property type="entry name" value="Dynein_C_barrel"/>
</dbReference>
<dbReference type="Gene3D" id="1.10.8.720">
    <property type="entry name" value="Region D6 of dynein motor"/>
    <property type="match status" value="1"/>
</dbReference>
<keyword evidence="17" id="KW-1185">Reference proteome</keyword>
<dbReference type="PANTHER" id="PTHR46961">
    <property type="entry name" value="DYNEIN HEAVY CHAIN 1, AXONEMAL-LIKE PROTEIN"/>
    <property type="match status" value="1"/>
</dbReference>
<evidence type="ECO:0000256" key="11">
    <source>
        <dbReference type="ARBA" id="ARBA00023212"/>
    </source>
</evidence>
<dbReference type="AlphaFoldDB" id="A0A672GJH9"/>
<reference evidence="16" key="2">
    <citation type="submission" date="2025-08" db="UniProtKB">
        <authorList>
            <consortium name="Ensembl"/>
        </authorList>
    </citation>
    <scope>IDENTIFICATION</scope>
</reference>
<dbReference type="Gene3D" id="3.40.50.300">
    <property type="entry name" value="P-loop containing nucleotide triphosphate hydrolases"/>
    <property type="match status" value="1"/>
</dbReference>
<dbReference type="PANTHER" id="PTHR46961:SF18">
    <property type="entry name" value="DYNEIN AXONEMAL HEAVY CHAIN 5"/>
    <property type="match status" value="1"/>
</dbReference>
<dbReference type="GO" id="GO:0030286">
    <property type="term" value="C:dynein complex"/>
    <property type="evidence" value="ECO:0007669"/>
    <property type="project" value="UniProtKB-KW"/>
</dbReference>
<proteinExistence type="inferred from homology"/>
<keyword evidence="8" id="KW-0175">Coiled coil</keyword>
<dbReference type="GO" id="GO:0045505">
    <property type="term" value="F:dynein intermediate chain binding"/>
    <property type="evidence" value="ECO:0007669"/>
    <property type="project" value="InterPro"/>
</dbReference>
<dbReference type="InterPro" id="IPR041228">
    <property type="entry name" value="Dynein_C"/>
</dbReference>
<dbReference type="Proteomes" id="UP000472267">
    <property type="component" value="Chromosome 11"/>
</dbReference>
<dbReference type="GO" id="GO:0005524">
    <property type="term" value="F:ATP binding"/>
    <property type="evidence" value="ECO:0007669"/>
    <property type="project" value="UniProtKB-KW"/>
</dbReference>
<feature type="domain" description="Dynein heavy chain AAA lid" evidence="14">
    <location>
        <begin position="333"/>
        <end position="421"/>
    </location>
</feature>
<dbReference type="FunFam" id="3.40.50.300:FF:000320">
    <property type="entry name" value="Dynein, axonemal, heavy chain 5"/>
    <property type="match status" value="1"/>
</dbReference>
<feature type="domain" description="Dynein heavy chain region D6 P-loop" evidence="13">
    <location>
        <begin position="208"/>
        <end position="277"/>
    </location>
</feature>
<evidence type="ECO:0000313" key="17">
    <source>
        <dbReference type="Proteomes" id="UP000472267"/>
    </source>
</evidence>
<comment type="subcellular location">
    <subcellularLocation>
        <location evidence="1">Cytoplasm</location>
        <location evidence="1">Cytoskeleton</location>
        <location evidence="1">Cilium axoneme</location>
    </subcellularLocation>
</comment>
<evidence type="ECO:0000256" key="2">
    <source>
        <dbReference type="ARBA" id="ARBA00008887"/>
    </source>
</evidence>
<evidence type="ECO:0000256" key="6">
    <source>
        <dbReference type="ARBA" id="ARBA00022840"/>
    </source>
</evidence>
<dbReference type="InterPro" id="IPR042219">
    <property type="entry name" value="AAA_lid_11_sf"/>
</dbReference>
<evidence type="ECO:0000313" key="16">
    <source>
        <dbReference type="Ensembl" id="ENSSFAP00005011494.1"/>
    </source>
</evidence>
<dbReference type="GO" id="GO:0008569">
    <property type="term" value="F:minus-end-directed microtubule motor activity"/>
    <property type="evidence" value="ECO:0007669"/>
    <property type="project" value="InterPro"/>
</dbReference>
<keyword evidence="9" id="KW-0969">Cilium</keyword>
<feature type="domain" description="Dynein heavy chain C-terminal" evidence="15">
    <location>
        <begin position="548"/>
        <end position="745"/>
    </location>
</feature>
<dbReference type="Pfam" id="PF18198">
    <property type="entry name" value="AAA_lid_11"/>
    <property type="match status" value="1"/>
</dbReference>
<reference evidence="16" key="3">
    <citation type="submission" date="2025-09" db="UniProtKB">
        <authorList>
            <consortium name="Ensembl"/>
        </authorList>
    </citation>
    <scope>IDENTIFICATION</scope>
</reference>
<dbReference type="Pfam" id="PF18199">
    <property type="entry name" value="Dynein_C"/>
    <property type="match status" value="1"/>
</dbReference>
<evidence type="ECO:0000256" key="10">
    <source>
        <dbReference type="ARBA" id="ARBA00023175"/>
    </source>
</evidence>
<dbReference type="GO" id="GO:0051959">
    <property type="term" value="F:dynein light intermediate chain binding"/>
    <property type="evidence" value="ECO:0007669"/>
    <property type="project" value="InterPro"/>
</dbReference>
<dbReference type="FunFam" id="3.10.490.20:FF:000010">
    <property type="entry name" value="Dynein heavy chain, putative"/>
    <property type="match status" value="1"/>
</dbReference>
<keyword evidence="6" id="KW-0067">ATP-binding</keyword>